<dbReference type="InterPro" id="IPR037069">
    <property type="entry name" value="AcylCoA_DH/ox_N_sf"/>
</dbReference>
<feature type="domain" description="Acyl-CoA dehydrogenase C-terminal" evidence="6">
    <location>
        <begin position="269"/>
        <end position="389"/>
    </location>
</feature>
<keyword evidence="8" id="KW-1185">Reference proteome</keyword>
<evidence type="ECO:0000313" key="8">
    <source>
        <dbReference type="Proteomes" id="UP000634476"/>
    </source>
</evidence>
<evidence type="ECO:0000259" key="6">
    <source>
        <dbReference type="Pfam" id="PF08028"/>
    </source>
</evidence>
<dbReference type="PIRSF" id="PIRSF016578">
    <property type="entry name" value="HsaA"/>
    <property type="match status" value="1"/>
</dbReference>
<keyword evidence="1" id="KW-0285">Flavoprotein</keyword>
<dbReference type="Pfam" id="PF02770">
    <property type="entry name" value="Acyl-CoA_dh_M"/>
    <property type="match status" value="1"/>
</dbReference>
<dbReference type="PANTHER" id="PTHR43831:SF1">
    <property type="entry name" value="ISOBUTYRYL-COA DEHYDROGENASE, MITOCHONDRIAL"/>
    <property type="match status" value="1"/>
</dbReference>
<evidence type="ECO:0000256" key="3">
    <source>
        <dbReference type="SAM" id="MobiDB-lite"/>
    </source>
</evidence>
<sequence length="414" mass="43384">MRVGARTEAPPGTGPQAQAQAGPRAQAGPEGWTAGLGEALAGIAERAAEHDRRASFPHEAFEALHAAGVLTLTLPGRYGGREAGLAQTAVVVGAVAGADPSVALVTAQHLMTHAALRAPDNAWPAEVRERVQRSAAEGPALINSLRVEPDLGTPARGGLPATVAARQGEHWSLTGHKIYSTGVPGLRWLSVWARTDDPEPLVGAFLVEAGTPGYRVEETWDQLGMRATRSDDVIFTGARIPAGHAVDLNPAGAPPAGRGTAFLGWNNVVLGALYHGVARAARNWLVRYLGERTPANLGRPLATLPRFQAAVGEIEAWLLTGDRLLEGAAHAVDAGDEAAARSGLVKYTVTGNAIRIVEQGLALTGNPGLSRRNPLERHYRDVLCGRVHTPQDDTILTGAGALAFGELGEGEIRR</sequence>
<organism evidence="7 8">
    <name type="scientific">Planobispora takensis</name>
    <dbReference type="NCBI Taxonomy" id="1367882"/>
    <lineage>
        <taxon>Bacteria</taxon>
        <taxon>Bacillati</taxon>
        <taxon>Actinomycetota</taxon>
        <taxon>Actinomycetes</taxon>
        <taxon>Streptosporangiales</taxon>
        <taxon>Streptosporangiaceae</taxon>
        <taxon>Planobispora</taxon>
    </lineage>
</organism>
<reference evidence="7" key="1">
    <citation type="submission" date="2021-01" db="EMBL/GenBank/DDBJ databases">
        <title>Whole genome shotgun sequence of Planobispora takensis NBRC 109077.</title>
        <authorList>
            <person name="Komaki H."/>
            <person name="Tamura T."/>
        </authorList>
    </citation>
    <scope>NUCLEOTIDE SEQUENCE</scope>
    <source>
        <strain evidence="7">NBRC 109077</strain>
    </source>
</reference>
<dbReference type="Pfam" id="PF08028">
    <property type="entry name" value="Acyl-CoA_dh_2"/>
    <property type="match status" value="1"/>
</dbReference>
<dbReference type="SUPFAM" id="SSF56645">
    <property type="entry name" value="Acyl-CoA dehydrogenase NM domain-like"/>
    <property type="match status" value="1"/>
</dbReference>
<evidence type="ECO:0000259" key="5">
    <source>
        <dbReference type="Pfam" id="PF02771"/>
    </source>
</evidence>
<evidence type="ECO:0000259" key="4">
    <source>
        <dbReference type="Pfam" id="PF02770"/>
    </source>
</evidence>
<dbReference type="InterPro" id="IPR009100">
    <property type="entry name" value="AcylCoA_DH/oxidase_NM_dom_sf"/>
</dbReference>
<feature type="region of interest" description="Disordered" evidence="3">
    <location>
        <begin position="1"/>
        <end position="32"/>
    </location>
</feature>
<dbReference type="Pfam" id="PF02771">
    <property type="entry name" value="Acyl-CoA_dh_N"/>
    <property type="match status" value="1"/>
</dbReference>
<dbReference type="CDD" id="cd00567">
    <property type="entry name" value="ACAD"/>
    <property type="match status" value="1"/>
</dbReference>
<evidence type="ECO:0000256" key="1">
    <source>
        <dbReference type="ARBA" id="ARBA00022630"/>
    </source>
</evidence>
<dbReference type="InterPro" id="IPR036250">
    <property type="entry name" value="AcylCo_DH-like_C"/>
</dbReference>
<dbReference type="InterPro" id="IPR006091">
    <property type="entry name" value="Acyl-CoA_Oxase/DH_mid-dom"/>
</dbReference>
<dbReference type="InterPro" id="IPR013786">
    <property type="entry name" value="AcylCoA_DH/ox_N"/>
</dbReference>
<accession>A0A8J3WTE7</accession>
<dbReference type="Gene3D" id="2.40.110.10">
    <property type="entry name" value="Butyryl-CoA Dehydrogenase, subunit A, domain 2"/>
    <property type="match status" value="1"/>
</dbReference>
<dbReference type="InterPro" id="IPR052547">
    <property type="entry name" value="Mito_Isobutyryl-CoADH"/>
</dbReference>
<dbReference type="AlphaFoldDB" id="A0A8J3WTE7"/>
<dbReference type="Proteomes" id="UP000634476">
    <property type="component" value="Unassembled WGS sequence"/>
</dbReference>
<feature type="domain" description="Acyl-CoA oxidase/dehydrogenase middle" evidence="4">
    <location>
        <begin position="148"/>
        <end position="236"/>
    </location>
</feature>
<evidence type="ECO:0000313" key="7">
    <source>
        <dbReference type="EMBL" id="GII01451.1"/>
    </source>
</evidence>
<dbReference type="InterPro" id="IPR046373">
    <property type="entry name" value="Acyl-CoA_Oxase/DH_mid-dom_sf"/>
</dbReference>
<dbReference type="GO" id="GO:0050660">
    <property type="term" value="F:flavin adenine dinucleotide binding"/>
    <property type="evidence" value="ECO:0007669"/>
    <property type="project" value="InterPro"/>
</dbReference>
<comment type="caution">
    <text evidence="7">The sequence shown here is derived from an EMBL/GenBank/DDBJ whole genome shotgun (WGS) entry which is preliminary data.</text>
</comment>
<dbReference type="EMBL" id="BOOK01000024">
    <property type="protein sequence ID" value="GII01451.1"/>
    <property type="molecule type" value="Genomic_DNA"/>
</dbReference>
<dbReference type="InterPro" id="IPR013107">
    <property type="entry name" value="Acyl-CoA_DH_C"/>
</dbReference>
<proteinExistence type="predicted"/>
<dbReference type="Gene3D" id="1.10.540.10">
    <property type="entry name" value="Acyl-CoA dehydrogenase/oxidase, N-terminal domain"/>
    <property type="match status" value="1"/>
</dbReference>
<feature type="domain" description="Acyl-CoA dehydrogenase/oxidase N-terminal" evidence="5">
    <location>
        <begin position="43"/>
        <end position="111"/>
    </location>
</feature>
<name>A0A8J3WTE7_9ACTN</name>
<dbReference type="PANTHER" id="PTHR43831">
    <property type="entry name" value="ISOBUTYRYL-COA DEHYDROGENASE"/>
    <property type="match status" value="1"/>
</dbReference>
<protein>
    <submittedName>
        <fullName evidence="7">Acyl-CoA dehydrogenase</fullName>
    </submittedName>
</protein>
<keyword evidence="2" id="KW-0560">Oxidoreductase</keyword>
<dbReference type="SUPFAM" id="SSF47203">
    <property type="entry name" value="Acyl-CoA dehydrogenase C-terminal domain-like"/>
    <property type="match status" value="1"/>
</dbReference>
<dbReference type="Gene3D" id="1.20.140.10">
    <property type="entry name" value="Butyryl-CoA Dehydrogenase, subunit A, domain 3"/>
    <property type="match status" value="1"/>
</dbReference>
<evidence type="ECO:0000256" key="2">
    <source>
        <dbReference type="ARBA" id="ARBA00023002"/>
    </source>
</evidence>
<dbReference type="GO" id="GO:0016627">
    <property type="term" value="F:oxidoreductase activity, acting on the CH-CH group of donors"/>
    <property type="evidence" value="ECO:0007669"/>
    <property type="project" value="InterPro"/>
</dbReference>
<feature type="compositionally biased region" description="Low complexity" evidence="3">
    <location>
        <begin position="9"/>
        <end position="32"/>
    </location>
</feature>
<gene>
    <name evidence="7" type="primary">acd_5</name>
    <name evidence="7" type="ORF">Pta02_34590</name>
</gene>